<gene>
    <name evidence="3" type="primary">paaZ</name>
    <name evidence="3" type="ORF">GCM10009097_08550</name>
</gene>
<dbReference type="InterPro" id="IPR015590">
    <property type="entry name" value="Aldehyde_DH_dom"/>
</dbReference>
<dbReference type="NCBIfam" id="NF008868">
    <property type="entry name" value="PRK11903.1"/>
    <property type="match status" value="1"/>
</dbReference>
<dbReference type="Proteomes" id="UP001501706">
    <property type="component" value="Unassembled WGS sequence"/>
</dbReference>
<keyword evidence="1" id="KW-0560">Oxidoreductase</keyword>
<accession>A0ABN1BCH2</accession>
<sequence length="525" mass="54350">MSELLPNHLAGRWQTGGGPGTPLFDPVLGTELVRVSNAGLDLEAAYAYARDEGGAALRALTYAQRAGLLSGIVDVLKANRDRYFDIALANSGTTRQDSAVDIDGAIFTLGQYARWGASLGGTHWLPDGETVPLAKDGAFRSRHVQVPTRGLALFINAFNFPAWGLWEKAAPALLSGVPVVAKPATATAWLTQAMVADVIAAGILPAGALSVVCGSAQGLLSPLQPFDVVSFTGSAETASAIRSHDAVVRRSVRVNIEADSLNSALLLPDAQPGSEAFDLLVREVVREMTVKSGQKCTAIRRIFVPASCYAAAGEAIAAKLSRITVGNPRNETVRMGALASRQQWESVRAGTAALRRHADVLHDGSAAPLVDADPAVAACVGPTLLGAGRREAACIVHDTEVFGPVATLLPYDGWSDALAQIRLGQGSLVASLYTADTARAADAALALADSHGRVHVVTPEVAAVHTGHGNVMPMSLHGGPGRAGGGEELGGLRALGFYHRRAAVQAAAAVTDLLDGTAPEGVPGH</sequence>
<dbReference type="PANTHER" id="PTHR43111">
    <property type="entry name" value="ALDEHYDE DEHYDROGENASE B-RELATED"/>
    <property type="match status" value="1"/>
</dbReference>
<evidence type="ECO:0000259" key="2">
    <source>
        <dbReference type="Pfam" id="PF00171"/>
    </source>
</evidence>
<feature type="domain" description="Aldehyde dehydrogenase" evidence="2">
    <location>
        <begin position="21"/>
        <end position="464"/>
    </location>
</feature>
<dbReference type="SUPFAM" id="SSF53720">
    <property type="entry name" value="ALDH-like"/>
    <property type="match status" value="1"/>
</dbReference>
<dbReference type="InterPro" id="IPR016162">
    <property type="entry name" value="Ald_DH_N"/>
</dbReference>
<dbReference type="Gene3D" id="3.40.309.10">
    <property type="entry name" value="Aldehyde Dehydrogenase, Chain A, domain 2"/>
    <property type="match status" value="1"/>
</dbReference>
<evidence type="ECO:0000256" key="1">
    <source>
        <dbReference type="ARBA" id="ARBA00023002"/>
    </source>
</evidence>
<dbReference type="Gene3D" id="3.40.605.10">
    <property type="entry name" value="Aldehyde Dehydrogenase, Chain A, domain 1"/>
    <property type="match status" value="1"/>
</dbReference>
<proteinExistence type="predicted"/>
<dbReference type="InterPro" id="IPR016163">
    <property type="entry name" value="Ald_DH_C"/>
</dbReference>
<dbReference type="EMBL" id="BAAAEN010000002">
    <property type="protein sequence ID" value="GAA0494836.1"/>
    <property type="molecule type" value="Genomic_DNA"/>
</dbReference>
<comment type="caution">
    <text evidence="3">The sequence shown here is derived from an EMBL/GenBank/DDBJ whole genome shotgun (WGS) entry which is preliminary data.</text>
</comment>
<evidence type="ECO:0000313" key="4">
    <source>
        <dbReference type="Proteomes" id="UP001501706"/>
    </source>
</evidence>
<keyword evidence="4" id="KW-1185">Reference proteome</keyword>
<dbReference type="InterPro" id="IPR016161">
    <property type="entry name" value="Ald_DH/histidinol_DH"/>
</dbReference>
<protein>
    <submittedName>
        <fullName evidence="3">Phenylacetic acid degradation bifunctional protein PaaZ</fullName>
    </submittedName>
</protein>
<dbReference type="Pfam" id="PF00171">
    <property type="entry name" value="Aldedh"/>
    <property type="match status" value="1"/>
</dbReference>
<dbReference type="PANTHER" id="PTHR43111:SF1">
    <property type="entry name" value="ALDEHYDE DEHYDROGENASE B-RELATED"/>
    <property type="match status" value="1"/>
</dbReference>
<dbReference type="RefSeq" id="WP_087841394.1">
    <property type="nucleotide sequence ID" value="NZ_BAAAEN010000002.1"/>
</dbReference>
<reference evidence="3 4" key="1">
    <citation type="journal article" date="2019" name="Int. J. Syst. Evol. Microbiol.">
        <title>The Global Catalogue of Microorganisms (GCM) 10K type strain sequencing project: providing services to taxonomists for standard genome sequencing and annotation.</title>
        <authorList>
            <consortium name="The Broad Institute Genomics Platform"/>
            <consortium name="The Broad Institute Genome Sequencing Center for Infectious Disease"/>
            <person name="Wu L."/>
            <person name="Ma J."/>
        </authorList>
    </citation>
    <scope>NUCLEOTIDE SEQUENCE [LARGE SCALE GENOMIC DNA]</scope>
    <source>
        <strain evidence="3 4">JCM 14330</strain>
    </source>
</reference>
<organism evidence="3 4">
    <name type="scientific">Pigmentiphaga daeguensis</name>
    <dbReference type="NCBI Taxonomy" id="414049"/>
    <lineage>
        <taxon>Bacteria</taxon>
        <taxon>Pseudomonadati</taxon>
        <taxon>Pseudomonadota</taxon>
        <taxon>Betaproteobacteria</taxon>
        <taxon>Burkholderiales</taxon>
        <taxon>Alcaligenaceae</taxon>
        <taxon>Pigmentiphaga</taxon>
    </lineage>
</organism>
<name>A0ABN1BCH2_9BURK</name>
<evidence type="ECO:0000313" key="3">
    <source>
        <dbReference type="EMBL" id="GAA0494836.1"/>
    </source>
</evidence>